<proteinExistence type="inferred from homology"/>
<evidence type="ECO:0000256" key="2">
    <source>
        <dbReference type="PROSITE-ProRule" id="PRU01122"/>
    </source>
</evidence>
<feature type="active site" evidence="2">
    <location>
        <position position="640"/>
    </location>
</feature>
<dbReference type="Proteomes" id="UP000671862">
    <property type="component" value="Chromosome"/>
</dbReference>
<dbReference type="RefSeq" id="WP_207566904.1">
    <property type="nucleotide sequence ID" value="NZ_CP071446.1"/>
</dbReference>
<evidence type="ECO:0000259" key="4">
    <source>
        <dbReference type="PROSITE" id="PS51786"/>
    </source>
</evidence>
<dbReference type="EC" id="3.4.21.53" evidence="2"/>
<feature type="active site" evidence="2">
    <location>
        <position position="683"/>
    </location>
</feature>
<dbReference type="SUPFAM" id="SSF54211">
    <property type="entry name" value="Ribosomal protein S5 domain 2-like"/>
    <property type="match status" value="1"/>
</dbReference>
<dbReference type="InterPro" id="IPR014721">
    <property type="entry name" value="Ribsml_uS5_D2-typ_fold_subgr"/>
</dbReference>
<dbReference type="InterPro" id="IPR027417">
    <property type="entry name" value="P-loop_NTPase"/>
</dbReference>
<dbReference type="Gene3D" id="3.40.50.300">
    <property type="entry name" value="P-loop containing nucleotide triphosphate hydrolases"/>
    <property type="match status" value="2"/>
</dbReference>
<dbReference type="Gene3D" id="3.30.230.10">
    <property type="match status" value="1"/>
</dbReference>
<dbReference type="PANTHER" id="PTHR10046">
    <property type="entry name" value="ATP DEPENDENT LON PROTEASE FAMILY MEMBER"/>
    <property type="match status" value="1"/>
</dbReference>
<dbReference type="InterPro" id="IPR020568">
    <property type="entry name" value="Ribosomal_Su5_D2-typ_SF"/>
</dbReference>
<keyword evidence="3" id="KW-0175">Coiled coil</keyword>
<dbReference type="PROSITE" id="PS51786">
    <property type="entry name" value="LON_PROTEOLYTIC"/>
    <property type="match status" value="1"/>
</dbReference>
<comment type="similarity">
    <text evidence="2">Belongs to the peptidase S16 family.</text>
</comment>
<dbReference type="InterPro" id="IPR041699">
    <property type="entry name" value="AAA_32"/>
</dbReference>
<protein>
    <recommendedName>
        <fullName evidence="2">endopeptidase La</fullName>
        <ecNumber evidence="2">3.4.21.53</ecNumber>
    </recommendedName>
</protein>
<accession>A0ABX7S8F5</accession>
<keyword evidence="1 2" id="KW-0645">Protease</keyword>
<name>A0ABX7S8F5_9BACT</name>
<dbReference type="InterPro" id="IPR046844">
    <property type="entry name" value="Lon-like_helical"/>
</dbReference>
<evidence type="ECO:0000313" key="5">
    <source>
        <dbReference type="EMBL" id="QTA38183.1"/>
    </source>
</evidence>
<evidence type="ECO:0000313" key="6">
    <source>
        <dbReference type="Proteomes" id="UP000671862"/>
    </source>
</evidence>
<dbReference type="SUPFAM" id="SSF52540">
    <property type="entry name" value="P-loop containing nucleoside triphosphate hydrolases"/>
    <property type="match status" value="1"/>
</dbReference>
<reference evidence="5 6" key="1">
    <citation type="submission" date="2021-03" db="EMBL/GenBank/DDBJ databases">
        <title>Thermosipho ferrireducens sp.nov., an anaerobic thermophilic iron-reducing bacterium isolated from a deep-sea hydrothermal sulfide deposits.</title>
        <authorList>
            <person name="Zeng X."/>
            <person name="Chen Y."/>
            <person name="Shao Z."/>
        </authorList>
    </citation>
    <scope>NUCLEOTIDE SEQUENCE [LARGE SCALE GENOMIC DNA]</scope>
    <source>
        <strain evidence="5 6">JL129W03</strain>
    </source>
</reference>
<dbReference type="Gene3D" id="1.10.8.60">
    <property type="match status" value="1"/>
</dbReference>
<feature type="coiled-coil region" evidence="3">
    <location>
        <begin position="514"/>
        <end position="541"/>
    </location>
</feature>
<feature type="coiled-coil region" evidence="3">
    <location>
        <begin position="131"/>
        <end position="158"/>
    </location>
</feature>
<evidence type="ECO:0000256" key="3">
    <source>
        <dbReference type="SAM" id="Coils"/>
    </source>
</evidence>
<keyword evidence="6" id="KW-1185">Reference proteome</keyword>
<dbReference type="InterPro" id="IPR008269">
    <property type="entry name" value="Lon_proteolytic"/>
</dbReference>
<sequence length="791" mass="90259">MKLLKYEELILPNNTFPKTKTSDQITPCESFIGQKKAWDAINFGLSIDSKGYNIFVVGPSGTGRKSFVLELVKSFAKNKKKQEDLIYVVDLDNPYSAKAIELPAGYGKELKREMSKISEEIFVRLKSVFESDEYEHRKKELEDEYREVREKILKDLQEKALKLGFIVKLTPTGFIYMPALDGKPISKEQYEELPDEKKQYYEEEAKKVDHLISGTLHKLRKVDSNYSEKLKDLDKYASLFAIEEVFEKLKVKYKNYPKLVDYLEKLKDHFINNIEKIKGSEEGKEYIKHMLNINLLVDNSEVQGAPVIFEKNPTYPNLFGKIEYISKLGVLYTDFTMIRGGAIHKANGGYLIINAEEILKYPYVWDKLKKTLLTEKILIENVDMAYGFNPTVSLKPEPVDAKLKIIMVGTPEIYYLLYEYDEDFKKLFKVKVEFDWEIDVTQKNVKEYYSFISSVIKNNQLKPFSNKALQRIIWYSMRLSGSREKLSMKMGEIVNLMVEADYKATLRNAKIVSKKDVDNALEAYENRVSLIREKYDKSLRKYEIMIETDGREVGQVNGLTVTHLGDYSFGLPVKITAKSYVGNIGIIDIQRESDLSGNIHSKAVMTLIGYLGSKYANEIPFSLGVSISFEQVYAVVEGDSASLAETIAIISAISKIPIKQSIAITGSINQHGIVQPIGGVNEKVEGFYRLCKYRGLNGEHGVIIPEANVKNLVLNDEILKDIKLGKFNIWAVKTVDEALEILTELPAGKLSSRGTYPRGSVNYYVTKELRKVYEKLEGKDTSKGKKKKGKK</sequence>
<comment type="catalytic activity">
    <reaction evidence="2">
        <text>Hydrolysis of proteins in presence of ATP.</text>
        <dbReference type="EC" id="3.4.21.53"/>
    </reaction>
</comment>
<dbReference type="Pfam" id="PF20437">
    <property type="entry name" value="LonC_helical"/>
    <property type="match status" value="1"/>
</dbReference>
<dbReference type="Pfam" id="PF20436">
    <property type="entry name" value="LonB_AAA-LID"/>
    <property type="match status" value="1"/>
</dbReference>
<dbReference type="Pfam" id="PF13654">
    <property type="entry name" value="AAA_32"/>
    <property type="match status" value="1"/>
</dbReference>
<keyword evidence="2" id="KW-0720">Serine protease</keyword>
<organism evidence="5 6">
    <name type="scientific">Thermosipho ferrireducens</name>
    <dbReference type="NCBI Taxonomy" id="2571116"/>
    <lineage>
        <taxon>Bacteria</taxon>
        <taxon>Thermotogati</taxon>
        <taxon>Thermotogota</taxon>
        <taxon>Thermotogae</taxon>
        <taxon>Thermotogales</taxon>
        <taxon>Fervidobacteriaceae</taxon>
        <taxon>Thermosipho</taxon>
    </lineage>
</organism>
<dbReference type="Pfam" id="PF05362">
    <property type="entry name" value="Lon_C"/>
    <property type="match status" value="1"/>
</dbReference>
<dbReference type="EMBL" id="CP071446">
    <property type="protein sequence ID" value="QTA38183.1"/>
    <property type="molecule type" value="Genomic_DNA"/>
</dbReference>
<feature type="domain" description="Lon proteolytic" evidence="4">
    <location>
        <begin position="550"/>
        <end position="745"/>
    </location>
</feature>
<keyword evidence="2" id="KW-0378">Hydrolase</keyword>
<evidence type="ECO:0000256" key="1">
    <source>
        <dbReference type="ARBA" id="ARBA00022670"/>
    </source>
</evidence>
<dbReference type="PRINTS" id="PR00830">
    <property type="entry name" value="ENDOLAPTASE"/>
</dbReference>
<dbReference type="InterPro" id="IPR027065">
    <property type="entry name" value="Lon_Prtase"/>
</dbReference>
<gene>
    <name evidence="5" type="ORF">JYK00_01180</name>
</gene>
<dbReference type="InterPro" id="IPR046843">
    <property type="entry name" value="LonB_AAA-LID"/>
</dbReference>